<reference evidence="2 3" key="1">
    <citation type="submission" date="2019-01" db="EMBL/GenBank/DDBJ databases">
        <title>Halorientalis sp. F13-25 a new haloarchaeum isolated from hypersaline water.</title>
        <authorList>
            <person name="Ana D.-V."/>
            <person name="Cristina S.-P."/>
            <person name="Antonio V."/>
        </authorList>
    </citation>
    <scope>NUCLEOTIDE SEQUENCE [LARGE SCALE GENOMIC DNA]</scope>
    <source>
        <strain evidence="2 3">F13-25</strain>
    </source>
</reference>
<name>A0A498L055_9EURY</name>
<evidence type="ECO:0000313" key="2">
    <source>
        <dbReference type="EMBL" id="RXK49103.1"/>
    </source>
</evidence>
<feature type="transmembrane region" description="Helical" evidence="1">
    <location>
        <begin position="23"/>
        <end position="46"/>
    </location>
</feature>
<proteinExistence type="predicted"/>
<comment type="caution">
    <text evidence="2">The sequence shown here is derived from an EMBL/GenBank/DDBJ whole genome shotgun (WGS) entry which is preliminary data.</text>
</comment>
<gene>
    <name evidence="2" type="ORF">EAF64_09240</name>
</gene>
<dbReference type="RefSeq" id="WP_129068699.1">
    <property type="nucleotide sequence ID" value="NZ_RDFA01000003.1"/>
</dbReference>
<evidence type="ECO:0000313" key="3">
    <source>
        <dbReference type="Proteomes" id="UP000289691"/>
    </source>
</evidence>
<evidence type="ECO:0000256" key="1">
    <source>
        <dbReference type="SAM" id="Phobius"/>
    </source>
</evidence>
<sequence>MTREDPQRTARDDERAITVTDSVAAGSLVVVAVLLAAGLGLGVLYAPSDGGSNVTRANFSFEHFPDDSALIVTFARGDSIPAGELSVVSDETNRTWAALANMSESKAVSQGSTIQLTGTGTFGKPITTNTQVRVVYTGGNETRVLDRWPPDSGGG</sequence>
<dbReference type="EMBL" id="RDFA01000003">
    <property type="protein sequence ID" value="RXK49103.1"/>
    <property type="molecule type" value="Genomic_DNA"/>
</dbReference>
<evidence type="ECO:0008006" key="4">
    <source>
        <dbReference type="Google" id="ProtNLM"/>
    </source>
</evidence>
<organism evidence="2 3">
    <name type="scientific">Halorientalis pallida</name>
    <dbReference type="NCBI Taxonomy" id="2479928"/>
    <lineage>
        <taxon>Archaea</taxon>
        <taxon>Methanobacteriati</taxon>
        <taxon>Methanobacteriota</taxon>
        <taxon>Stenosarchaea group</taxon>
        <taxon>Halobacteria</taxon>
        <taxon>Halobacteriales</taxon>
        <taxon>Haloarculaceae</taxon>
        <taxon>Halorientalis</taxon>
    </lineage>
</organism>
<dbReference type="Proteomes" id="UP000289691">
    <property type="component" value="Unassembled WGS sequence"/>
</dbReference>
<protein>
    <recommendedName>
        <fullName evidence="4">Archaeal Type IV pilin N-terminal domain-containing protein</fullName>
    </recommendedName>
</protein>
<keyword evidence="3" id="KW-1185">Reference proteome</keyword>
<dbReference type="AlphaFoldDB" id="A0A498L055"/>
<dbReference type="OrthoDB" id="241242at2157"/>
<keyword evidence="1" id="KW-0472">Membrane</keyword>
<keyword evidence="1" id="KW-1133">Transmembrane helix</keyword>
<keyword evidence="1" id="KW-0812">Transmembrane</keyword>
<accession>A0A498L055</accession>